<protein>
    <recommendedName>
        <fullName evidence="3">Putative gamma-glutamylcyclotransferase</fullName>
    </recommendedName>
</protein>
<sequence length="285" mass="31867">MSLNSSSTEPKATANGSGEEDPTDSIYKLIDKKLETTLVAYARSLATEIDVLALTSNYRFEIECDRMRILVQELFKTHENNVKEIAREQLGLPDPTRSGDIGTNPGGDLEASSANLRQPTGLDDLSPMARKFFAAGDDDGWQVDDAVLEMQEATEREKKKPYFFYGSLMDASTLKRVLGLEERPQLKPASIVGYDIKMWGPYPALQDGPPGNVVPGMMWEVEGTKGKDRLAEYETCNYKECGCIIEMEDGSNVWGTTFMWNGDASELKEGSFDLKDWQMNQLRYP</sequence>
<dbReference type="HOGENOM" id="CLU_976690_0_0_1"/>
<accession>M7TN93</accession>
<comment type="similarity">
    <text evidence="1">Belongs to the gamma-glutamylcyclotransferase family.</text>
</comment>
<organism evidence="6 7">
    <name type="scientific">Eutypa lata (strain UCR-EL1)</name>
    <name type="common">Grapevine dieback disease fungus</name>
    <name type="synonym">Eutypa armeniacae</name>
    <dbReference type="NCBI Taxonomy" id="1287681"/>
    <lineage>
        <taxon>Eukaryota</taxon>
        <taxon>Fungi</taxon>
        <taxon>Dikarya</taxon>
        <taxon>Ascomycota</taxon>
        <taxon>Pezizomycotina</taxon>
        <taxon>Sordariomycetes</taxon>
        <taxon>Xylariomycetidae</taxon>
        <taxon>Xylariales</taxon>
        <taxon>Diatrypaceae</taxon>
        <taxon>Eutypa</taxon>
    </lineage>
</organism>
<keyword evidence="2" id="KW-0808">Transferase</keyword>
<dbReference type="CDD" id="cd06661">
    <property type="entry name" value="GGCT_like"/>
    <property type="match status" value="1"/>
</dbReference>
<feature type="region of interest" description="Disordered" evidence="4">
    <location>
        <begin position="1"/>
        <end position="24"/>
    </location>
</feature>
<dbReference type="InterPro" id="IPR036568">
    <property type="entry name" value="GGCT-like_sf"/>
</dbReference>
<dbReference type="EMBL" id="KB705647">
    <property type="protein sequence ID" value="EMR71381.1"/>
    <property type="molecule type" value="Genomic_DNA"/>
</dbReference>
<dbReference type="GO" id="GO:0016740">
    <property type="term" value="F:transferase activity"/>
    <property type="evidence" value="ECO:0007669"/>
    <property type="project" value="UniProtKB-KW"/>
</dbReference>
<reference evidence="7" key="1">
    <citation type="journal article" date="2013" name="Genome Announc.">
        <title>Draft genome sequence of the grapevine dieback fungus Eutypa lata UCR-EL1.</title>
        <authorList>
            <person name="Blanco-Ulate B."/>
            <person name="Rolshausen P.E."/>
            <person name="Cantu D."/>
        </authorList>
    </citation>
    <scope>NUCLEOTIDE SEQUENCE [LARGE SCALE GENOMIC DNA]</scope>
    <source>
        <strain evidence="7">UCR-EL1</strain>
    </source>
</reference>
<dbReference type="OrthoDB" id="3262926at2759"/>
<dbReference type="AlphaFoldDB" id="M7TN93"/>
<dbReference type="InterPro" id="IPR013024">
    <property type="entry name" value="GGCT-like"/>
</dbReference>
<feature type="domain" description="Gamma-glutamylcyclotransferase AIG2-like" evidence="5">
    <location>
        <begin position="162"/>
        <end position="278"/>
    </location>
</feature>
<dbReference type="KEGG" id="ela:UCREL1_1583"/>
<proteinExistence type="inferred from homology"/>
<keyword evidence="7" id="KW-1185">Reference proteome</keyword>
<dbReference type="PANTHER" id="PTHR31544">
    <property type="entry name" value="AIG2-LIKE PROTEIN D"/>
    <property type="match status" value="1"/>
</dbReference>
<evidence type="ECO:0000313" key="7">
    <source>
        <dbReference type="Proteomes" id="UP000012174"/>
    </source>
</evidence>
<dbReference type="Proteomes" id="UP000012174">
    <property type="component" value="Unassembled WGS sequence"/>
</dbReference>
<evidence type="ECO:0000256" key="3">
    <source>
        <dbReference type="ARBA" id="ARBA00030602"/>
    </source>
</evidence>
<feature type="region of interest" description="Disordered" evidence="4">
    <location>
        <begin position="88"/>
        <end position="114"/>
    </location>
</feature>
<evidence type="ECO:0000256" key="2">
    <source>
        <dbReference type="ARBA" id="ARBA00022679"/>
    </source>
</evidence>
<dbReference type="Gene3D" id="3.10.490.10">
    <property type="entry name" value="Gamma-glutamyl cyclotransferase-like"/>
    <property type="match status" value="1"/>
</dbReference>
<evidence type="ECO:0000256" key="4">
    <source>
        <dbReference type="SAM" id="MobiDB-lite"/>
    </source>
</evidence>
<dbReference type="Pfam" id="PF06094">
    <property type="entry name" value="GGACT"/>
    <property type="match status" value="1"/>
</dbReference>
<dbReference type="PANTHER" id="PTHR31544:SF4">
    <property type="entry name" value="GAMMA-GLUTAMYLCYCLOTRANSFERASE-RELATED"/>
    <property type="match status" value="1"/>
</dbReference>
<dbReference type="SUPFAM" id="SSF110857">
    <property type="entry name" value="Gamma-glutamyl cyclotransferase-like"/>
    <property type="match status" value="1"/>
</dbReference>
<dbReference type="eggNOG" id="ENOG502S2U6">
    <property type="taxonomic scope" value="Eukaryota"/>
</dbReference>
<evidence type="ECO:0000313" key="6">
    <source>
        <dbReference type="EMBL" id="EMR71381.1"/>
    </source>
</evidence>
<name>M7TN93_EUTLA</name>
<feature type="compositionally biased region" description="Polar residues" evidence="4">
    <location>
        <begin position="1"/>
        <end position="16"/>
    </location>
</feature>
<dbReference type="InterPro" id="IPR009288">
    <property type="entry name" value="AIG2-like_dom"/>
</dbReference>
<evidence type="ECO:0000259" key="5">
    <source>
        <dbReference type="Pfam" id="PF06094"/>
    </source>
</evidence>
<evidence type="ECO:0000256" key="1">
    <source>
        <dbReference type="ARBA" id="ARBA00008861"/>
    </source>
</evidence>
<dbReference type="InterPro" id="IPR045038">
    <property type="entry name" value="AIG2-like"/>
</dbReference>
<gene>
    <name evidence="6" type="ORF">UCREL1_1583</name>
</gene>